<name>A0A0E9VLQ4_ANGAN</name>
<sequence length="11" mass="1392">MKCKYHRAELI</sequence>
<evidence type="ECO:0000313" key="1">
    <source>
        <dbReference type="EMBL" id="JAH78163.1"/>
    </source>
</evidence>
<accession>A0A0E9VLQ4</accession>
<reference evidence="1" key="1">
    <citation type="submission" date="2014-11" db="EMBL/GenBank/DDBJ databases">
        <authorList>
            <person name="Amaro Gonzalez C."/>
        </authorList>
    </citation>
    <scope>NUCLEOTIDE SEQUENCE</scope>
</reference>
<protein>
    <submittedName>
        <fullName evidence="1">Uncharacterized protein</fullName>
    </submittedName>
</protein>
<organism evidence="1">
    <name type="scientific">Anguilla anguilla</name>
    <name type="common">European freshwater eel</name>
    <name type="synonym">Muraena anguilla</name>
    <dbReference type="NCBI Taxonomy" id="7936"/>
    <lineage>
        <taxon>Eukaryota</taxon>
        <taxon>Metazoa</taxon>
        <taxon>Chordata</taxon>
        <taxon>Craniata</taxon>
        <taxon>Vertebrata</taxon>
        <taxon>Euteleostomi</taxon>
        <taxon>Actinopterygii</taxon>
        <taxon>Neopterygii</taxon>
        <taxon>Teleostei</taxon>
        <taxon>Anguilliformes</taxon>
        <taxon>Anguillidae</taxon>
        <taxon>Anguilla</taxon>
    </lineage>
</organism>
<dbReference type="EMBL" id="GBXM01030414">
    <property type="protein sequence ID" value="JAH78163.1"/>
    <property type="molecule type" value="Transcribed_RNA"/>
</dbReference>
<reference evidence="1" key="2">
    <citation type="journal article" date="2015" name="Fish Shellfish Immunol.">
        <title>Early steps in the European eel (Anguilla anguilla)-Vibrio vulnificus interaction in the gills: Role of the RtxA13 toxin.</title>
        <authorList>
            <person name="Callol A."/>
            <person name="Pajuelo D."/>
            <person name="Ebbesson L."/>
            <person name="Teles M."/>
            <person name="MacKenzie S."/>
            <person name="Amaro C."/>
        </authorList>
    </citation>
    <scope>NUCLEOTIDE SEQUENCE</scope>
</reference>
<proteinExistence type="predicted"/>